<evidence type="ECO:0000313" key="2">
    <source>
        <dbReference type="EMBL" id="KTD66479.1"/>
    </source>
</evidence>
<name>A0A0W0ZBT1_9GAMM</name>
<dbReference type="RefSeq" id="WP_058512897.1">
    <property type="nucleotide sequence ID" value="NZ_CAAAIH010000025.1"/>
</dbReference>
<proteinExistence type="predicted"/>
<dbReference type="PATRIC" id="fig|45074.5.peg.450"/>
<sequence>MNKLDYRQALNQDIQTLKTAQMEILPGSNVYYELSGIVLLGFLFMVGCPWFLTIIAYKETLSLSFYGADLLIMGGMYLVVSLIVLPQIAEYIVIKKTVFPLLTLSALLKNRLKICFTLFMSITILWSCGYSFFFFTPDFSHLGERILTLVPGFLFGVFVASVVFQIELARVGLGTLYEVIKAMNTP</sequence>
<dbReference type="Proteomes" id="UP000054703">
    <property type="component" value="Unassembled WGS sequence"/>
</dbReference>
<feature type="transmembrane region" description="Helical" evidence="1">
    <location>
        <begin position="146"/>
        <end position="164"/>
    </location>
</feature>
<feature type="transmembrane region" description="Helical" evidence="1">
    <location>
        <begin position="114"/>
        <end position="134"/>
    </location>
</feature>
<keyword evidence="3" id="KW-1185">Reference proteome</keyword>
<feature type="transmembrane region" description="Helical" evidence="1">
    <location>
        <begin position="30"/>
        <end position="52"/>
    </location>
</feature>
<gene>
    <name evidence="2" type="ORF">Lsan_0424</name>
</gene>
<keyword evidence="1" id="KW-0812">Transmembrane</keyword>
<evidence type="ECO:0000256" key="1">
    <source>
        <dbReference type="SAM" id="Phobius"/>
    </source>
</evidence>
<dbReference type="AlphaFoldDB" id="A0A0W0ZBT1"/>
<feature type="transmembrane region" description="Helical" evidence="1">
    <location>
        <begin position="72"/>
        <end position="93"/>
    </location>
</feature>
<organism evidence="2 3">
    <name type="scientific">Legionella santicrucis</name>
    <dbReference type="NCBI Taxonomy" id="45074"/>
    <lineage>
        <taxon>Bacteria</taxon>
        <taxon>Pseudomonadati</taxon>
        <taxon>Pseudomonadota</taxon>
        <taxon>Gammaproteobacteria</taxon>
        <taxon>Legionellales</taxon>
        <taxon>Legionellaceae</taxon>
        <taxon>Legionella</taxon>
    </lineage>
</organism>
<keyword evidence="1" id="KW-1133">Transmembrane helix</keyword>
<reference evidence="2 3" key="1">
    <citation type="submission" date="2015-11" db="EMBL/GenBank/DDBJ databases">
        <title>Genomic analysis of 38 Legionella species identifies large and diverse effector repertoires.</title>
        <authorList>
            <person name="Burstein D."/>
            <person name="Amaro F."/>
            <person name="Zusman T."/>
            <person name="Lifshitz Z."/>
            <person name="Cohen O."/>
            <person name="Gilbert J.A."/>
            <person name="Pupko T."/>
            <person name="Shuman H.A."/>
            <person name="Segal G."/>
        </authorList>
    </citation>
    <scope>NUCLEOTIDE SEQUENCE [LARGE SCALE GENOMIC DNA]</scope>
    <source>
        <strain evidence="2 3">SC-63-C7</strain>
    </source>
</reference>
<comment type="caution">
    <text evidence="2">The sequence shown here is derived from an EMBL/GenBank/DDBJ whole genome shotgun (WGS) entry which is preliminary data.</text>
</comment>
<protein>
    <recommendedName>
        <fullName evidence="4">Transmembrane protein</fullName>
    </recommendedName>
</protein>
<dbReference type="STRING" id="45074.Lsan_0424"/>
<accession>A0A0W0ZBT1</accession>
<evidence type="ECO:0008006" key="4">
    <source>
        <dbReference type="Google" id="ProtNLM"/>
    </source>
</evidence>
<dbReference type="OrthoDB" id="9986866at2"/>
<keyword evidence="1" id="KW-0472">Membrane</keyword>
<dbReference type="EMBL" id="LNYU01000009">
    <property type="protein sequence ID" value="KTD66479.1"/>
    <property type="molecule type" value="Genomic_DNA"/>
</dbReference>
<evidence type="ECO:0000313" key="3">
    <source>
        <dbReference type="Proteomes" id="UP000054703"/>
    </source>
</evidence>